<dbReference type="SUPFAM" id="SSF53098">
    <property type="entry name" value="Ribonuclease H-like"/>
    <property type="match status" value="1"/>
</dbReference>
<proteinExistence type="predicted"/>
<reference evidence="2" key="1">
    <citation type="submission" date="2015-09" db="EMBL/GenBank/DDBJ databases">
        <title>De novo assembly of Pectinophora gossypiella (Pink Bollworm) gut transcriptome.</title>
        <authorList>
            <person name="Tassone E.E."/>
        </authorList>
    </citation>
    <scope>NUCLEOTIDE SEQUENCE</scope>
</reference>
<dbReference type="InterPro" id="IPR012337">
    <property type="entry name" value="RNaseH-like_sf"/>
</dbReference>
<evidence type="ECO:0000313" key="2">
    <source>
        <dbReference type="EMBL" id="JAT81384.1"/>
    </source>
</evidence>
<accession>A0A1E1W349</accession>
<gene>
    <name evidence="2" type="ORF">g.16192</name>
</gene>
<feature type="domain" description="DUF659" evidence="1">
    <location>
        <begin position="107"/>
        <end position="266"/>
    </location>
</feature>
<dbReference type="Pfam" id="PF04937">
    <property type="entry name" value="DUF659"/>
    <property type="match status" value="1"/>
</dbReference>
<feature type="non-terminal residue" evidence="2">
    <location>
        <position position="431"/>
    </location>
</feature>
<sequence length="431" mass="49757">MSWRAKEETVQRWIESYPELMYESTNHTIYCTKCETNIGCRKSTIKRHVEGVVHKGTPSMSPNDFLFDFIEFLILCNIPWAQVENPSFKNFFQKYMCCACSNRKKLPSESILRKKYLDEIYAKKLATIHSEIVDEKIWISLDETTDFLGRYVVHFLVKPLNSTASKKVYLIACKVLENINGKTISQFVIDCLKNLWGDSYEDKVESVLLLCTDSVAYMLTAGRVLKQHFPNMKHVTCLAHALHRVAEKIRSEYPDVDTLIANGKKIFLKSPSRVKLLKDMYPNLPLPPQPIITRWGTWLAAASYYVKYFDEIKHILTCLRSSEAVSIKNAKNIINKDNIRNDLNFIDENFKIIQIALTNLQKRDRSIVESFQIFDEVRSVVNWSMSSPIQNKLEAVISRNPDIDIIRTFSEQIASGSATDDILIWKFAPLT</sequence>
<dbReference type="AlphaFoldDB" id="A0A1E1W349"/>
<dbReference type="EMBL" id="GDQN01009670">
    <property type="protein sequence ID" value="JAT81384.1"/>
    <property type="molecule type" value="Transcribed_RNA"/>
</dbReference>
<dbReference type="InterPro" id="IPR007021">
    <property type="entry name" value="DUF659"/>
</dbReference>
<dbReference type="OrthoDB" id="6623841at2759"/>
<name>A0A1E1W349_PECGO</name>
<protein>
    <recommendedName>
        <fullName evidence="1">DUF659 domain-containing protein</fullName>
    </recommendedName>
</protein>
<organism evidence="2">
    <name type="scientific">Pectinophora gossypiella</name>
    <name type="common">Cotton pink bollworm</name>
    <name type="synonym">Depressaria gossypiella</name>
    <dbReference type="NCBI Taxonomy" id="13191"/>
    <lineage>
        <taxon>Eukaryota</taxon>
        <taxon>Metazoa</taxon>
        <taxon>Ecdysozoa</taxon>
        <taxon>Arthropoda</taxon>
        <taxon>Hexapoda</taxon>
        <taxon>Insecta</taxon>
        <taxon>Pterygota</taxon>
        <taxon>Neoptera</taxon>
        <taxon>Endopterygota</taxon>
        <taxon>Lepidoptera</taxon>
        <taxon>Glossata</taxon>
        <taxon>Ditrysia</taxon>
        <taxon>Gelechioidea</taxon>
        <taxon>Gelechiidae</taxon>
        <taxon>Apatetrinae</taxon>
        <taxon>Pectinophora</taxon>
    </lineage>
</organism>
<evidence type="ECO:0000259" key="1">
    <source>
        <dbReference type="Pfam" id="PF04937"/>
    </source>
</evidence>